<evidence type="ECO:0000313" key="5">
    <source>
        <dbReference type="EMBL" id="RLO04948.1"/>
    </source>
</evidence>
<dbReference type="SUPFAM" id="SSF48452">
    <property type="entry name" value="TPR-like"/>
    <property type="match status" value="1"/>
</dbReference>
<evidence type="ECO:0000256" key="1">
    <source>
        <dbReference type="SAM" id="MobiDB-lite"/>
    </source>
</evidence>
<reference evidence="5 7" key="1">
    <citation type="journal article" date="2018" name="J. Invertebr. Pathol.">
        <title>New genotyping method for the causative agent of crayfish plague (Aphanomyces astaci) based on whole genome data.</title>
        <authorList>
            <person name="Minardi D."/>
            <person name="Studholme D.J."/>
            <person name="van der Giezen M."/>
            <person name="Pretto T."/>
            <person name="Oidtmann B."/>
        </authorList>
    </citation>
    <scope>NUCLEOTIDE SEQUENCE [LARGE SCALE GENOMIC DNA]</scope>
    <source>
        <strain evidence="5 7">KB13</strain>
    </source>
</reference>
<dbReference type="Proteomes" id="UP000265427">
    <property type="component" value="Unassembled WGS sequence"/>
</dbReference>
<dbReference type="InterPro" id="IPR011990">
    <property type="entry name" value="TPR-like_helical_dom_sf"/>
</dbReference>
<evidence type="ECO:0000259" key="3">
    <source>
        <dbReference type="PROSITE" id="PS50280"/>
    </source>
</evidence>
<dbReference type="SUPFAM" id="SSF82199">
    <property type="entry name" value="SET domain"/>
    <property type="match status" value="1"/>
</dbReference>
<proteinExistence type="predicted"/>
<protein>
    <recommendedName>
        <fullName evidence="3">SET domain-containing protein</fullName>
    </recommendedName>
</protein>
<dbReference type="AlphaFoldDB" id="A0A397BED1"/>
<accession>A0A397BED1</accession>
<organism evidence="4 6">
    <name type="scientific">Aphanomyces astaci</name>
    <name type="common">Crayfish plague agent</name>
    <dbReference type="NCBI Taxonomy" id="112090"/>
    <lineage>
        <taxon>Eukaryota</taxon>
        <taxon>Sar</taxon>
        <taxon>Stramenopiles</taxon>
        <taxon>Oomycota</taxon>
        <taxon>Saprolegniomycetes</taxon>
        <taxon>Saprolegniales</taxon>
        <taxon>Verrucalvaceae</taxon>
        <taxon>Aphanomyces</taxon>
    </lineage>
</organism>
<name>A0A397BED1_APHAT</name>
<dbReference type="EMBL" id="QUSZ01004014">
    <property type="protein sequence ID" value="RHY16254.1"/>
    <property type="molecule type" value="Genomic_DNA"/>
</dbReference>
<dbReference type="InterPro" id="IPR019734">
    <property type="entry name" value="TPR_rpt"/>
</dbReference>
<keyword evidence="2" id="KW-0732">Signal</keyword>
<feature type="domain" description="SET" evidence="3">
    <location>
        <begin position="423"/>
        <end position="612"/>
    </location>
</feature>
<dbReference type="InterPro" id="IPR053209">
    <property type="entry name" value="Gramillin-biosynth_MTr"/>
</dbReference>
<evidence type="ECO:0000313" key="7">
    <source>
        <dbReference type="Proteomes" id="UP000275652"/>
    </source>
</evidence>
<dbReference type="SMART" id="SM00028">
    <property type="entry name" value="TPR"/>
    <property type="match status" value="2"/>
</dbReference>
<reference evidence="4 6" key="2">
    <citation type="submission" date="2018-08" db="EMBL/GenBank/DDBJ databases">
        <title>Aphanomyces genome sequencing and annotation.</title>
        <authorList>
            <person name="Minardi D."/>
            <person name="Oidtmann B."/>
            <person name="Van Der Giezen M."/>
            <person name="Studholme D.J."/>
        </authorList>
    </citation>
    <scope>NUCLEOTIDE SEQUENCE [LARGE SCALE GENOMIC DNA]</scope>
    <source>
        <strain evidence="4 6">Kv</strain>
    </source>
</reference>
<sequence>MKTMAIAMFVAIAMNTAEIDPTHQREQVPPAEPLDSLPKQDCPTVRLHNVNLKTEFGVNGQFRNYRKGRSASNGMNYSRWDHIDDSSSSEDDDDEVSIGAWIRSKSRPARRRNSWGDLLDNATIRRKHLDLLLTLQDTRLHVKTAGFDAVSSGFVSTAPVTSLAKVDSITTLRHGVINRGTILWCKVAAPVMRIVGVLVLVEDGSGQLFQIGMYNFVDSQASTLDCQRLLPEGTLLGVKEPYVKTFASGFMGLRTDHPSNIVVKRPNEQMHATVPPTGAASIEGLKAQGNAHFQAGDIIAAESCYSAALMQTTEAASPDMTVALLNNRAMCSLKRCAFVEALEDATKALSLVPTNAKSLFRRALALTGLRRHEESHAILMLLPLSKDVMTWRDVVARRVAESIHGHFKPIDVMGGTIVEDYIGPVEVKMTRGKGRGLFLTQPVRRGDLLLVEKAYATSLAILNEKKEVVIPTIDWSTMRGYSREKESLAEAVLKKSQERRIDLARLCCLYDGVAPNTTIPPMSLFRTDELLPWIPCEPRNLTQIRGILSTNSFQAPKAHDHEGVALYLVSSFMNHASTPNTEAQGFGVMKNLRVFVASKELDAGDELTTKYAADHKLKMWGIASPSA</sequence>
<dbReference type="Gene3D" id="1.25.40.10">
    <property type="entry name" value="Tetratricopeptide repeat domain"/>
    <property type="match status" value="1"/>
</dbReference>
<dbReference type="Proteomes" id="UP000275652">
    <property type="component" value="Unassembled WGS sequence"/>
</dbReference>
<dbReference type="PANTHER" id="PTHR47643:SF2">
    <property type="entry name" value="TPR DOMAIN PROTEIN (AFU_ORTHOLOGUE AFUA_5G12710)"/>
    <property type="match status" value="1"/>
</dbReference>
<evidence type="ECO:0000256" key="2">
    <source>
        <dbReference type="SAM" id="SignalP"/>
    </source>
</evidence>
<dbReference type="VEuPathDB" id="FungiDB:H257_02114"/>
<evidence type="ECO:0000313" key="6">
    <source>
        <dbReference type="Proteomes" id="UP000265427"/>
    </source>
</evidence>
<dbReference type="EMBL" id="QUTI01027942">
    <property type="protein sequence ID" value="RLO04948.1"/>
    <property type="molecule type" value="Genomic_DNA"/>
</dbReference>
<feature type="region of interest" description="Disordered" evidence="1">
    <location>
        <begin position="21"/>
        <end position="41"/>
    </location>
</feature>
<evidence type="ECO:0000313" key="4">
    <source>
        <dbReference type="EMBL" id="RHY16254.1"/>
    </source>
</evidence>
<dbReference type="InterPro" id="IPR046341">
    <property type="entry name" value="SET_dom_sf"/>
</dbReference>
<feature type="signal peptide" evidence="2">
    <location>
        <begin position="1"/>
        <end position="19"/>
    </location>
</feature>
<gene>
    <name evidence="5" type="ORF">DYB28_000153</name>
    <name evidence="4" type="ORF">DYB36_008062</name>
</gene>
<dbReference type="Pfam" id="PF00856">
    <property type="entry name" value="SET"/>
    <property type="match status" value="1"/>
</dbReference>
<dbReference type="PANTHER" id="PTHR47643">
    <property type="entry name" value="TPR DOMAIN PROTEIN (AFU_ORTHOLOGUE AFUA_5G12710)"/>
    <property type="match status" value="1"/>
</dbReference>
<dbReference type="InterPro" id="IPR001214">
    <property type="entry name" value="SET_dom"/>
</dbReference>
<comment type="caution">
    <text evidence="4">The sequence shown here is derived from an EMBL/GenBank/DDBJ whole genome shotgun (WGS) entry which is preliminary data.</text>
</comment>
<dbReference type="Gene3D" id="2.170.270.10">
    <property type="entry name" value="SET domain"/>
    <property type="match status" value="1"/>
</dbReference>
<feature type="chain" id="PRO_5039987504" description="SET domain-containing protein" evidence="2">
    <location>
        <begin position="20"/>
        <end position="627"/>
    </location>
</feature>
<dbReference type="PROSITE" id="PS50280">
    <property type="entry name" value="SET"/>
    <property type="match status" value="1"/>
</dbReference>